<dbReference type="EMBL" id="BAAFRS010000280">
    <property type="protein sequence ID" value="GAB1226234.1"/>
    <property type="molecule type" value="Genomic_DNA"/>
</dbReference>
<dbReference type="Pfam" id="PF12251">
    <property type="entry name" value="SNAPC3"/>
    <property type="match status" value="1"/>
</dbReference>
<accession>A0ABQ0DTQ3</accession>
<name>A0ABQ0DTQ3_9EUKA</name>
<keyword evidence="3" id="KW-0805">Transcription regulation</keyword>
<evidence type="ECO:0000256" key="1">
    <source>
        <dbReference type="ARBA" id="ARBA00004123"/>
    </source>
</evidence>
<evidence type="ECO:0000256" key="5">
    <source>
        <dbReference type="ARBA" id="ARBA00023163"/>
    </source>
</evidence>
<keyword evidence="8" id="KW-1185">Reference proteome</keyword>
<protein>
    <recommendedName>
        <fullName evidence="9">snRNA activating protein complex subunit</fullName>
    </recommendedName>
</protein>
<evidence type="ECO:0000256" key="2">
    <source>
        <dbReference type="ARBA" id="ARBA00010410"/>
    </source>
</evidence>
<dbReference type="PANTHER" id="PTHR13421:SF16">
    <property type="entry name" value="SNRNA-ACTIVATING PROTEIN COMPLEX SUBUNIT 3"/>
    <property type="match status" value="1"/>
</dbReference>
<organism evidence="7 8">
    <name type="scientific">Entamoeba nuttalli</name>
    <dbReference type="NCBI Taxonomy" id="412467"/>
    <lineage>
        <taxon>Eukaryota</taxon>
        <taxon>Amoebozoa</taxon>
        <taxon>Evosea</taxon>
        <taxon>Archamoebae</taxon>
        <taxon>Mastigamoebida</taxon>
        <taxon>Entamoebidae</taxon>
        <taxon>Entamoeba</taxon>
    </lineage>
</organism>
<comment type="caution">
    <text evidence="7">The sequence shown here is derived from an EMBL/GenBank/DDBJ whole genome shotgun (WGS) entry which is preliminary data.</text>
</comment>
<evidence type="ECO:0000313" key="7">
    <source>
        <dbReference type="EMBL" id="GAB1226234.1"/>
    </source>
</evidence>
<evidence type="ECO:0000256" key="4">
    <source>
        <dbReference type="ARBA" id="ARBA00023125"/>
    </source>
</evidence>
<keyword evidence="5" id="KW-0804">Transcription</keyword>
<reference evidence="7 8" key="1">
    <citation type="journal article" date="2019" name="PLoS Negl. Trop. Dis.">
        <title>Whole genome sequencing of Entamoeba nuttalli reveals mammalian host-related molecular signatures and a novel octapeptide-repeat surface protein.</title>
        <authorList>
            <person name="Tanaka M."/>
            <person name="Makiuchi T."/>
            <person name="Komiyama T."/>
            <person name="Shiina T."/>
            <person name="Osaki K."/>
            <person name="Tachibana H."/>
        </authorList>
    </citation>
    <scope>NUCLEOTIDE SEQUENCE [LARGE SCALE GENOMIC DNA]</scope>
    <source>
        <strain evidence="7 8">P19-061405</strain>
    </source>
</reference>
<dbReference type="Proteomes" id="UP001628156">
    <property type="component" value="Unassembled WGS sequence"/>
</dbReference>
<keyword evidence="4" id="KW-0238">DNA-binding</keyword>
<proteinExistence type="inferred from homology"/>
<comment type="subcellular location">
    <subcellularLocation>
        <location evidence="1">Nucleus</location>
    </subcellularLocation>
</comment>
<dbReference type="PANTHER" id="PTHR13421">
    <property type="entry name" value="SNRNA-ACTIVATING PROTEIN COMPLEX SUBUNIT 3"/>
    <property type="match status" value="1"/>
</dbReference>
<keyword evidence="6" id="KW-0539">Nucleus</keyword>
<dbReference type="InterPro" id="IPR022042">
    <property type="entry name" value="snRNA-activating_su3"/>
</dbReference>
<evidence type="ECO:0000256" key="3">
    <source>
        <dbReference type="ARBA" id="ARBA00023015"/>
    </source>
</evidence>
<sequence length="342" mass="40390">MEMMRNSHNPNCDFQMSIPSERISTRQYSTFSHRYIQLINFYSQEHPSLDVMKSIDTSDVRVETQREIIDEAAKRYEEVPSEQVSKLRLDEIFNNKIPVSSDRKPNTQLTYLAEQLFKKQIVVTKEAKNSLKEPLTFTFSSSLKEGDSIMTIKVFDFSKKNFDCWIEVKTTNTISELRTVIPCLTQKGINDPDFIFINDTFYTSQNNQEQVMYNLVEWREYRNFQYSRFPSHFQCCIEDFELGKINIEIDEPYLYGHLLDCEHIFIISDIRVPLQEDKNGKYPRIIFRKRKEQQRCNICDSRKAEIEVTGDSAGISDPSYYCKECFSLLHNDMDIGFEKRDI</sequence>
<evidence type="ECO:0000256" key="6">
    <source>
        <dbReference type="ARBA" id="ARBA00023242"/>
    </source>
</evidence>
<comment type="similarity">
    <text evidence="2">Belongs to the SNAPC3/SRD2 family.</text>
</comment>
<evidence type="ECO:0000313" key="8">
    <source>
        <dbReference type="Proteomes" id="UP001628156"/>
    </source>
</evidence>
<evidence type="ECO:0008006" key="9">
    <source>
        <dbReference type="Google" id="ProtNLM"/>
    </source>
</evidence>
<gene>
    <name evidence="7" type="ORF">ENUP19_0280G0019</name>
</gene>